<evidence type="ECO:0000313" key="1">
    <source>
        <dbReference type="EMBL" id="ORE19678.1"/>
    </source>
</evidence>
<accession>A0A1X0S695</accession>
<proteinExistence type="predicted"/>
<protein>
    <recommendedName>
        <fullName evidence="3">Reverse transcriptase domain-containing protein</fullName>
    </recommendedName>
</protein>
<reference evidence="1 2" key="1">
    <citation type="journal article" date="2016" name="Proc. Natl. Acad. Sci. U.S.A.">
        <title>Lipid metabolic changes in an early divergent fungus govern the establishment of a mutualistic symbiosis with endobacteria.</title>
        <authorList>
            <person name="Lastovetsky O.A."/>
            <person name="Gaspar M.L."/>
            <person name="Mondo S.J."/>
            <person name="LaButti K.M."/>
            <person name="Sandor L."/>
            <person name="Grigoriev I.V."/>
            <person name="Henry S.A."/>
            <person name="Pawlowska T.E."/>
        </authorList>
    </citation>
    <scope>NUCLEOTIDE SEQUENCE [LARGE SCALE GENOMIC DNA]</scope>
    <source>
        <strain evidence="1 2">ATCC 11559</strain>
    </source>
</reference>
<dbReference type="EMBL" id="KV921306">
    <property type="protein sequence ID" value="ORE19678.1"/>
    <property type="molecule type" value="Genomic_DNA"/>
</dbReference>
<dbReference type="AlphaFoldDB" id="A0A1X0S695"/>
<gene>
    <name evidence="1" type="ORF">BCV71DRAFT_262748</name>
</gene>
<evidence type="ECO:0000313" key="2">
    <source>
        <dbReference type="Proteomes" id="UP000242381"/>
    </source>
</evidence>
<evidence type="ECO:0008006" key="3">
    <source>
        <dbReference type="Google" id="ProtNLM"/>
    </source>
</evidence>
<dbReference type="Proteomes" id="UP000242381">
    <property type="component" value="Unassembled WGS sequence"/>
</dbReference>
<name>A0A1X0S695_RHIZD</name>
<organism evidence="1 2">
    <name type="scientific">Rhizopus microsporus</name>
    <dbReference type="NCBI Taxonomy" id="58291"/>
    <lineage>
        <taxon>Eukaryota</taxon>
        <taxon>Fungi</taxon>
        <taxon>Fungi incertae sedis</taxon>
        <taxon>Mucoromycota</taxon>
        <taxon>Mucoromycotina</taxon>
        <taxon>Mucoromycetes</taxon>
        <taxon>Mucorales</taxon>
        <taxon>Mucorineae</taxon>
        <taxon>Rhizopodaceae</taxon>
        <taxon>Rhizopus</taxon>
    </lineage>
</organism>
<sequence length="249" mass="28152">MLRIFGHKKCKMPLISRSAIIESGERLVASIASRIGFFIKKLKLASDGLYCVEDRKHGVNFVIKWNAASSPNTLEGPQHAANTMASHLHPFDDDSLFTIESVQESIKKLPPKKAPGILLFLFRLCWKWSYIPASWGIAQVIPIYKKGIPMILVIVGQLVSLLYCASCWERCLLQYLIGNSPPLDLAQGGFRHARGLLDQALCLMEICNVLRRYHQITPVLAFLDIKSAYDTVNRRYTLFPESKFACDRK</sequence>